<dbReference type="InterPro" id="IPR039446">
    <property type="entry name" value="DauR-like"/>
</dbReference>
<keyword evidence="4" id="KW-1185">Reference proteome</keyword>
<dbReference type="PANTHER" id="PTHR35568:SF1">
    <property type="entry name" value="TRANSCRIPTIONAL REGULATOR DAUR"/>
    <property type="match status" value="1"/>
</dbReference>
<dbReference type="InterPro" id="IPR039445">
    <property type="entry name" value="DauR-like_HTH"/>
</dbReference>
<organism evidence="3 4">
    <name type="scientific">Desulfofundulus thermobenzoicus</name>
    <dbReference type="NCBI Taxonomy" id="29376"/>
    <lineage>
        <taxon>Bacteria</taxon>
        <taxon>Bacillati</taxon>
        <taxon>Bacillota</taxon>
        <taxon>Clostridia</taxon>
        <taxon>Eubacteriales</taxon>
        <taxon>Peptococcaceae</taxon>
        <taxon>Desulfofundulus</taxon>
    </lineage>
</organism>
<name>A0A6N7IMY0_9FIRM</name>
<sequence>MARIRETMLENLKSIARVVAETFGRNCEVAVHDLQNLEHSLVYLAGNVTKRQPGAPVTDLVVKVLRRKANRAEDLVNYKTITRDGRLLKSSTIFIRDDRGEIFAALCLNFDLTDLLNFHSLCSEFCQVGSLQEDDQSETFAVTVQETIESLISQAIDIMGKQPVTMKTEDKVRLVGLLEEKGAFLIKGAVDYVAAVLGVSKFTVYNYLKRVRSTRSLNIE</sequence>
<dbReference type="OrthoDB" id="9796595at2"/>
<dbReference type="RefSeq" id="WP_152945269.1">
    <property type="nucleotide sequence ID" value="NZ_WHYR01000006.1"/>
</dbReference>
<evidence type="ECO:0000313" key="3">
    <source>
        <dbReference type="EMBL" id="MQL51345.1"/>
    </source>
</evidence>
<proteinExistence type="predicted"/>
<dbReference type="InterPro" id="IPR013559">
    <property type="entry name" value="YheO"/>
</dbReference>
<protein>
    <submittedName>
        <fullName evidence="3">Transcriptional regulator</fullName>
    </submittedName>
</protein>
<feature type="domain" description="YheO-like" evidence="1">
    <location>
        <begin position="9"/>
        <end position="119"/>
    </location>
</feature>
<dbReference type="Pfam" id="PF08348">
    <property type="entry name" value="PAS_6"/>
    <property type="match status" value="1"/>
</dbReference>
<feature type="domain" description="Transcriptional regulator DauR-like HTH" evidence="2">
    <location>
        <begin position="147"/>
        <end position="209"/>
    </location>
</feature>
<evidence type="ECO:0000313" key="4">
    <source>
        <dbReference type="Proteomes" id="UP000441717"/>
    </source>
</evidence>
<evidence type="ECO:0000259" key="2">
    <source>
        <dbReference type="Pfam" id="PF13309"/>
    </source>
</evidence>
<dbReference type="AlphaFoldDB" id="A0A6N7IMY0"/>
<gene>
    <name evidence="3" type="ORF">GFC01_03515</name>
</gene>
<accession>A0A6N7IMY0</accession>
<comment type="caution">
    <text evidence="3">The sequence shown here is derived from an EMBL/GenBank/DDBJ whole genome shotgun (WGS) entry which is preliminary data.</text>
</comment>
<evidence type="ECO:0000259" key="1">
    <source>
        <dbReference type="Pfam" id="PF08348"/>
    </source>
</evidence>
<dbReference type="PANTHER" id="PTHR35568">
    <property type="entry name" value="TRANSCRIPTIONAL REGULATOR DAUR"/>
    <property type="match status" value="1"/>
</dbReference>
<reference evidence="3 4" key="1">
    <citation type="submission" date="2019-10" db="EMBL/GenBank/DDBJ databases">
        <title>Comparative genomics of sulfur disproportionating microorganisms.</title>
        <authorList>
            <person name="Ward L.M."/>
            <person name="Bertran E."/>
            <person name="Johnston D."/>
        </authorList>
    </citation>
    <scope>NUCLEOTIDE SEQUENCE [LARGE SCALE GENOMIC DNA]</scope>
    <source>
        <strain evidence="3 4">DSM 14055</strain>
    </source>
</reference>
<dbReference type="Pfam" id="PF13309">
    <property type="entry name" value="HTH_22"/>
    <property type="match status" value="1"/>
</dbReference>
<dbReference type="EMBL" id="WHYR01000006">
    <property type="protein sequence ID" value="MQL51345.1"/>
    <property type="molecule type" value="Genomic_DNA"/>
</dbReference>
<dbReference type="Proteomes" id="UP000441717">
    <property type="component" value="Unassembled WGS sequence"/>
</dbReference>